<proteinExistence type="predicted"/>
<protein>
    <submittedName>
        <fullName evidence="1">Uncharacterized protein</fullName>
    </submittedName>
</protein>
<dbReference type="Proteomes" id="UP001458070">
    <property type="component" value="Unassembled WGS sequence"/>
</dbReference>
<gene>
    <name evidence="1" type="ORF">AAFL32_28070</name>
</gene>
<accession>A0ABU9PCD8</accession>
<reference evidence="1 2" key="1">
    <citation type="submission" date="2024-04" db="EMBL/GenBank/DDBJ databases">
        <title>Draft genome assemblies of urinary isolates.</title>
        <authorList>
            <person name="Appleberry H."/>
            <person name="Kula A."/>
            <person name="Wolfe A.J."/>
            <person name="Putonti C."/>
        </authorList>
    </citation>
    <scope>NUCLEOTIDE SEQUENCE [LARGE SCALE GENOMIC DNA]</scope>
    <source>
        <strain evidence="1 2">UMB12529</strain>
    </source>
</reference>
<feature type="non-terminal residue" evidence="1">
    <location>
        <position position="546"/>
    </location>
</feature>
<comment type="caution">
    <text evidence="1">The sequence shown here is derived from an EMBL/GenBank/DDBJ whole genome shotgun (WGS) entry which is preliminary data.</text>
</comment>
<evidence type="ECO:0000313" key="2">
    <source>
        <dbReference type="Proteomes" id="UP001458070"/>
    </source>
</evidence>
<organism evidence="1 2">
    <name type="scientific">Klebsiella grimontii</name>
    <dbReference type="NCBI Taxonomy" id="2058152"/>
    <lineage>
        <taxon>Bacteria</taxon>
        <taxon>Pseudomonadati</taxon>
        <taxon>Pseudomonadota</taxon>
        <taxon>Gammaproteobacteria</taxon>
        <taxon>Enterobacterales</taxon>
        <taxon>Enterobacteriaceae</taxon>
        <taxon>Klebsiella/Raoultella group</taxon>
        <taxon>Klebsiella</taxon>
    </lineage>
</organism>
<name>A0ABU9PCD8_9ENTR</name>
<evidence type="ECO:0000313" key="1">
    <source>
        <dbReference type="EMBL" id="MEM0627733.1"/>
    </source>
</evidence>
<keyword evidence="2" id="KW-1185">Reference proteome</keyword>
<dbReference type="EMBL" id="JBCGEM010000043">
    <property type="protein sequence ID" value="MEM0627733.1"/>
    <property type="molecule type" value="Genomic_DNA"/>
</dbReference>
<sequence>MALTLLATNNAESVLASAISATDTSLIVSAGTGAEFPDAVAGESYFKLTITDAATGSQIEIVNVTAKAGDIFTIERAQEGTLARAWAANDMVANMMTADTLNIIADFANQAADSAEEAQGYALSAAEFGDNKLTFADTTAGLAGTTSGQYFRVPQGVGNVLAFRYYKNNAGVAVEVAEYPGQGSISNSIREYSSLTAAQSDISAGNILSGGYCWVRDSADSTLANEYINSSGTLAATGRAMPSMSALKTGYITEDAKSDAEIVAGLVIYADGSTASSPTWNAWYLKVRAGETVTYSGTVGSNTAGEQMAYLIQLDANKAFVASLAEWTSTGNVTDKATLSAVATQDGYMYVRVRDTADFTLTQRKKTILVETDIDAAGGVASYASYQNVLANKPLVDITSSQSTAWVTGRVIYADGTRTDAAGESWRAAYVPVKKGDVLEYHGEIGSATPGELMAYIIQLDTSLNVVANLATYTSTGVQKTGVISGVATQDGFAYFRVRVTTPEAAIYQSRERFTPGADVFGIKTESSLTSANRVTTDVTNASTTN</sequence>